<feature type="domain" description="DRBM" evidence="4">
    <location>
        <begin position="204"/>
        <end position="271"/>
    </location>
</feature>
<evidence type="ECO:0000259" key="4">
    <source>
        <dbReference type="PROSITE" id="PS50137"/>
    </source>
</evidence>
<feature type="domain" description="DRBM" evidence="4">
    <location>
        <begin position="115"/>
        <end position="194"/>
    </location>
</feature>
<proteinExistence type="predicted"/>
<dbReference type="InterPro" id="IPR014720">
    <property type="entry name" value="dsRBD_dom"/>
</dbReference>
<keyword evidence="1" id="KW-0677">Repeat</keyword>
<evidence type="ECO:0000313" key="5">
    <source>
        <dbReference type="EMBL" id="THF95113.1"/>
    </source>
</evidence>
<dbReference type="PROSITE" id="PS50137">
    <property type="entry name" value="DS_RBD"/>
    <property type="match status" value="2"/>
</dbReference>
<protein>
    <recommendedName>
        <fullName evidence="4">DRBM domain-containing protein</fullName>
    </recommendedName>
</protein>
<dbReference type="GO" id="GO:0003723">
    <property type="term" value="F:RNA binding"/>
    <property type="evidence" value="ECO:0007669"/>
    <property type="project" value="UniProtKB-UniRule"/>
</dbReference>
<organism evidence="5 6">
    <name type="scientific">Camellia sinensis var. sinensis</name>
    <name type="common">China tea</name>
    <dbReference type="NCBI Taxonomy" id="542762"/>
    <lineage>
        <taxon>Eukaryota</taxon>
        <taxon>Viridiplantae</taxon>
        <taxon>Streptophyta</taxon>
        <taxon>Embryophyta</taxon>
        <taxon>Tracheophyta</taxon>
        <taxon>Spermatophyta</taxon>
        <taxon>Magnoliopsida</taxon>
        <taxon>eudicotyledons</taxon>
        <taxon>Gunneridae</taxon>
        <taxon>Pentapetalae</taxon>
        <taxon>asterids</taxon>
        <taxon>Ericales</taxon>
        <taxon>Theaceae</taxon>
        <taxon>Camellia</taxon>
    </lineage>
</organism>
<dbReference type="SUPFAM" id="SSF54768">
    <property type="entry name" value="dsRNA-binding domain-like"/>
    <property type="match status" value="2"/>
</dbReference>
<sequence length="271" mass="31373">MCFEKEDKLSPDIKIIRYLDRNRPANFMARYLWFRTMLESKSDEIYESLEFSPTIKEAKYVATKVAWESLSLNEVEEDDPLVYKNLLQEVYQKKAAKVAWESLSLNEVEEDDPLVYKNLLQEVCQKKGFLVPKYERTVSGPPHMPTFISTVEIREDSLLGQATKRKIYESLEFFPTIKEAKQVVAKVAWESLSPNEVTEDDPPVYKNLLQEVCQKKGFVILKYERTISGPPYMPTFISTVEIKEDPFLGEATKSKKAAYMNAAKVAYFCLQ</sequence>
<dbReference type="EMBL" id="SDRB02013357">
    <property type="protein sequence ID" value="THF95113.1"/>
    <property type="molecule type" value="Genomic_DNA"/>
</dbReference>
<dbReference type="Gene3D" id="3.30.160.20">
    <property type="match status" value="2"/>
</dbReference>
<evidence type="ECO:0000256" key="2">
    <source>
        <dbReference type="ARBA" id="ARBA00022884"/>
    </source>
</evidence>
<evidence type="ECO:0000313" key="6">
    <source>
        <dbReference type="Proteomes" id="UP000306102"/>
    </source>
</evidence>
<comment type="caution">
    <text evidence="5">The sequence shown here is derived from an EMBL/GenBank/DDBJ whole genome shotgun (WGS) entry which is preliminary data.</text>
</comment>
<dbReference type="PANTHER" id="PTHR46031:SF16">
    <property type="entry name" value="DOUBLE-STRANDED RNA-BINDING PROTEIN 4"/>
    <property type="match status" value="1"/>
</dbReference>
<dbReference type="STRING" id="542762.A0A4S4D089"/>
<gene>
    <name evidence="5" type="ORF">TEA_016979</name>
</gene>
<dbReference type="PANTHER" id="PTHR46031">
    <property type="match status" value="1"/>
</dbReference>
<keyword evidence="2 3" id="KW-0694">RNA-binding</keyword>
<dbReference type="Proteomes" id="UP000306102">
    <property type="component" value="Unassembled WGS sequence"/>
</dbReference>
<evidence type="ECO:0000256" key="1">
    <source>
        <dbReference type="ARBA" id="ARBA00022737"/>
    </source>
</evidence>
<dbReference type="Pfam" id="PF00035">
    <property type="entry name" value="dsrm"/>
    <property type="match status" value="2"/>
</dbReference>
<dbReference type="SMART" id="SM00358">
    <property type="entry name" value="DSRM"/>
    <property type="match status" value="2"/>
</dbReference>
<name>A0A4S4D089_CAMSN</name>
<evidence type="ECO:0000256" key="3">
    <source>
        <dbReference type="PROSITE-ProRule" id="PRU00266"/>
    </source>
</evidence>
<dbReference type="AlphaFoldDB" id="A0A4S4D089"/>
<reference evidence="5 6" key="1">
    <citation type="journal article" date="2018" name="Proc. Natl. Acad. Sci. U.S.A.">
        <title>Draft genome sequence of Camellia sinensis var. sinensis provides insights into the evolution of the tea genome and tea quality.</title>
        <authorList>
            <person name="Wei C."/>
            <person name="Yang H."/>
            <person name="Wang S."/>
            <person name="Zhao J."/>
            <person name="Liu C."/>
            <person name="Gao L."/>
            <person name="Xia E."/>
            <person name="Lu Y."/>
            <person name="Tai Y."/>
            <person name="She G."/>
            <person name="Sun J."/>
            <person name="Cao H."/>
            <person name="Tong W."/>
            <person name="Gao Q."/>
            <person name="Li Y."/>
            <person name="Deng W."/>
            <person name="Jiang X."/>
            <person name="Wang W."/>
            <person name="Chen Q."/>
            <person name="Zhang S."/>
            <person name="Li H."/>
            <person name="Wu J."/>
            <person name="Wang P."/>
            <person name="Li P."/>
            <person name="Shi C."/>
            <person name="Zheng F."/>
            <person name="Jian J."/>
            <person name="Huang B."/>
            <person name="Shan D."/>
            <person name="Shi M."/>
            <person name="Fang C."/>
            <person name="Yue Y."/>
            <person name="Li F."/>
            <person name="Li D."/>
            <person name="Wei S."/>
            <person name="Han B."/>
            <person name="Jiang C."/>
            <person name="Yin Y."/>
            <person name="Xia T."/>
            <person name="Zhang Z."/>
            <person name="Bennetzen J.L."/>
            <person name="Zhao S."/>
            <person name="Wan X."/>
        </authorList>
    </citation>
    <scope>NUCLEOTIDE SEQUENCE [LARGE SCALE GENOMIC DNA]</scope>
    <source>
        <strain evidence="6">cv. Shuchazao</strain>
        <tissue evidence="5">Leaf</tissue>
    </source>
</reference>
<accession>A0A4S4D089</accession>
<keyword evidence="6" id="KW-1185">Reference proteome</keyword>